<evidence type="ECO:0000256" key="1">
    <source>
        <dbReference type="ARBA" id="ARBA00023284"/>
    </source>
</evidence>
<evidence type="ECO:0008006" key="3">
    <source>
        <dbReference type="Google" id="ProtNLM"/>
    </source>
</evidence>
<dbReference type="NCBIfam" id="TIGR02174">
    <property type="entry name" value="CXXU_selWTH"/>
    <property type="match status" value="1"/>
</dbReference>
<dbReference type="Gene3D" id="3.40.30.10">
    <property type="entry name" value="Glutaredoxin"/>
    <property type="match status" value="1"/>
</dbReference>
<gene>
    <name evidence="2" type="ORF">METZ01_LOCUS95591</name>
</gene>
<dbReference type="AlphaFoldDB" id="A0A381VSX6"/>
<dbReference type="InterPro" id="IPR036249">
    <property type="entry name" value="Thioredoxin-like_sf"/>
</dbReference>
<protein>
    <recommendedName>
        <fullName evidence="3">SelT/SelW/SelH family protein</fullName>
    </recommendedName>
</protein>
<dbReference type="SUPFAM" id="SSF52833">
    <property type="entry name" value="Thioredoxin-like"/>
    <property type="match status" value="1"/>
</dbReference>
<evidence type="ECO:0000313" key="2">
    <source>
        <dbReference type="EMBL" id="SVA42737.1"/>
    </source>
</evidence>
<organism evidence="2">
    <name type="scientific">marine metagenome</name>
    <dbReference type="NCBI Taxonomy" id="408172"/>
    <lineage>
        <taxon>unclassified sequences</taxon>
        <taxon>metagenomes</taxon>
        <taxon>ecological metagenomes</taxon>
    </lineage>
</organism>
<keyword evidence="1" id="KW-0676">Redox-active center</keyword>
<dbReference type="EMBL" id="UINC01009534">
    <property type="protein sequence ID" value="SVA42737.1"/>
    <property type="molecule type" value="Genomic_DNA"/>
</dbReference>
<dbReference type="InterPro" id="IPR011893">
    <property type="entry name" value="Selenoprotein_Rdx-typ"/>
</dbReference>
<name>A0A381VSX6_9ZZZZ</name>
<accession>A0A381VSX6</accession>
<proteinExistence type="predicted"/>
<sequence length="56" mass="6071">MEAELKSRFPGVETKLISSGGGVYEIILEGELIFSKKTLGRFPDDGEVAALIKQAM</sequence>
<dbReference type="Pfam" id="PF10262">
    <property type="entry name" value="Rdx"/>
    <property type="match status" value="1"/>
</dbReference>
<reference evidence="2" key="1">
    <citation type="submission" date="2018-05" db="EMBL/GenBank/DDBJ databases">
        <authorList>
            <person name="Lanie J.A."/>
            <person name="Ng W.-L."/>
            <person name="Kazmierczak K.M."/>
            <person name="Andrzejewski T.M."/>
            <person name="Davidsen T.M."/>
            <person name="Wayne K.J."/>
            <person name="Tettelin H."/>
            <person name="Glass J.I."/>
            <person name="Rusch D."/>
            <person name="Podicherti R."/>
            <person name="Tsui H.-C.T."/>
            <person name="Winkler M.E."/>
        </authorList>
    </citation>
    <scope>NUCLEOTIDE SEQUENCE</scope>
</reference>